<dbReference type="Pfam" id="PF01593">
    <property type="entry name" value="Amino_oxidase"/>
    <property type="match status" value="1"/>
</dbReference>
<feature type="binding site" evidence="4">
    <location>
        <position position="254"/>
    </location>
    <ligand>
        <name>FAD</name>
        <dbReference type="ChEBI" id="CHEBI:57692"/>
    </ligand>
</feature>
<dbReference type="InterPro" id="IPR036188">
    <property type="entry name" value="FAD/NAD-bd_sf"/>
</dbReference>
<dbReference type="Gene3D" id="3.50.50.60">
    <property type="entry name" value="FAD/NAD(P)-binding domain"/>
    <property type="match status" value="1"/>
</dbReference>
<feature type="binding site" evidence="4">
    <location>
        <begin position="60"/>
        <end position="61"/>
    </location>
    <ligand>
        <name>FAD</name>
        <dbReference type="ChEBI" id="CHEBI:57692"/>
    </ligand>
</feature>
<keyword evidence="7" id="KW-1185">Reference proteome</keyword>
<protein>
    <submittedName>
        <fullName evidence="6">FAD-dependent oxidoreductase</fullName>
    </submittedName>
</protein>
<evidence type="ECO:0000256" key="3">
    <source>
        <dbReference type="ARBA" id="ARBA00023002"/>
    </source>
</evidence>
<feature type="binding site" evidence="4">
    <location>
        <position position="437"/>
    </location>
    <ligand>
        <name>FAD</name>
        <dbReference type="ChEBI" id="CHEBI:57692"/>
    </ligand>
</feature>
<keyword evidence="3" id="KW-0560">Oxidoreductase</keyword>
<accession>A0A4Q0VYG5</accession>
<comment type="cofactor">
    <cofactor evidence="1">
        <name>FAD</name>
        <dbReference type="ChEBI" id="CHEBI:57692"/>
    </cofactor>
</comment>
<evidence type="ECO:0000259" key="5">
    <source>
        <dbReference type="Pfam" id="PF01593"/>
    </source>
</evidence>
<evidence type="ECO:0000256" key="4">
    <source>
        <dbReference type="PIRSR" id="PIRSR601613-1"/>
    </source>
</evidence>
<dbReference type="PANTHER" id="PTHR43563:SF1">
    <property type="entry name" value="AMINE OXIDASE [FLAVIN-CONTAINING] B"/>
    <property type="match status" value="1"/>
</dbReference>
<comment type="caution">
    <text evidence="6">The sequence shown here is derived from an EMBL/GenBank/DDBJ whole genome shotgun (WGS) entry which is preliminary data.</text>
</comment>
<dbReference type="PANTHER" id="PTHR43563">
    <property type="entry name" value="AMINE OXIDASE"/>
    <property type="match status" value="1"/>
</dbReference>
<dbReference type="InterPro" id="IPR002937">
    <property type="entry name" value="Amino_oxidase"/>
</dbReference>
<dbReference type="SUPFAM" id="SSF54373">
    <property type="entry name" value="FAD-linked reductases, C-terminal domain"/>
    <property type="match status" value="1"/>
</dbReference>
<evidence type="ECO:0000313" key="6">
    <source>
        <dbReference type="EMBL" id="RXJ04226.1"/>
    </source>
</evidence>
<sequence>MKNECRVPVLLIIGRYILMKVGDLLSSAHEVDVVIIGAGLAGLAAALELQKRNISFVVLEASERPGGRVYSLQTKDRITIDLGAQWIEKEHVRMKKLLSQFGLKTVSTYKEGNSIYKFRDRVTKGKLPPLSASGYLDFLQFTVKLNKVSKALDSLEPWESEHAKDLDKITMEQFLLDHTYTASAGSVYKYLLEEMICCNLHEVSALDLLWCVKTAGSVNKFRNSEDIWIKDGVGMLVNKIAKRIEDRIYYRQPVTRITYEEGGASVKTMNGGCWKGKRVIVAIPPNLQAKIHYQPPLPFVRAQLLERSGLPSVIKAVIIYKKPFWREKGLSGIINSDTGPINETADSSPKDGRRGVLTVLITGDSARAEVNANEILAELVPFLGNEALEPLEVYLHNWSEQEWTRGGYGVHFAPGVLTSYGKALIDPVACIHWAGTETATEWRLFMEGAVQSGERAAFEVIEQIRC</sequence>
<reference evidence="6 7" key="1">
    <citation type="journal article" date="2019" name="Int. J. Syst. Evol. Microbiol.">
        <title>Anaerobacillus alkaliphilus sp. nov., a novel alkaliphilic and moderately halophilic bacterium.</title>
        <authorList>
            <person name="Borsodi A.K."/>
            <person name="Aszalos J.M."/>
            <person name="Bihari P."/>
            <person name="Nagy I."/>
            <person name="Schumann P."/>
            <person name="Sproer C."/>
            <person name="Kovacs A.L."/>
            <person name="Boka K."/>
            <person name="Dobosy P."/>
            <person name="Ovari M."/>
            <person name="Szili-Kovacs T."/>
            <person name="Toth E."/>
        </authorList>
    </citation>
    <scope>NUCLEOTIDE SEQUENCE [LARGE SCALE GENOMIC DNA]</scope>
    <source>
        <strain evidence="6 7">B16-10</strain>
    </source>
</reference>
<comment type="similarity">
    <text evidence="2">Belongs to the flavin monoamine oxidase family.</text>
</comment>
<name>A0A4Q0VYG5_9BACI</name>
<evidence type="ECO:0000256" key="2">
    <source>
        <dbReference type="ARBA" id="ARBA00005995"/>
    </source>
</evidence>
<dbReference type="SUPFAM" id="SSF51905">
    <property type="entry name" value="FAD/NAD(P)-binding domain"/>
    <property type="match status" value="1"/>
</dbReference>
<dbReference type="GO" id="GO:0016491">
    <property type="term" value="F:oxidoreductase activity"/>
    <property type="evidence" value="ECO:0007669"/>
    <property type="project" value="UniProtKB-KW"/>
</dbReference>
<dbReference type="AlphaFoldDB" id="A0A4Q0VYG5"/>
<dbReference type="InterPro" id="IPR001613">
    <property type="entry name" value="Flavin_amine_oxidase"/>
</dbReference>
<dbReference type="PRINTS" id="PR00757">
    <property type="entry name" value="AMINEOXDASEF"/>
</dbReference>
<organism evidence="6 7">
    <name type="scientific">Anaerobacillus alkaliphilus</name>
    <dbReference type="NCBI Taxonomy" id="1548597"/>
    <lineage>
        <taxon>Bacteria</taxon>
        <taxon>Bacillati</taxon>
        <taxon>Bacillota</taxon>
        <taxon>Bacilli</taxon>
        <taxon>Bacillales</taxon>
        <taxon>Bacillaceae</taxon>
        <taxon>Anaerobacillus</taxon>
    </lineage>
</organism>
<dbReference type="Proteomes" id="UP000290649">
    <property type="component" value="Unassembled WGS sequence"/>
</dbReference>
<feature type="domain" description="Amine oxidase" evidence="5">
    <location>
        <begin position="40"/>
        <end position="461"/>
    </location>
</feature>
<gene>
    <name evidence="6" type="ORF">DS745_02230</name>
</gene>
<evidence type="ECO:0000256" key="1">
    <source>
        <dbReference type="ARBA" id="ARBA00001974"/>
    </source>
</evidence>
<dbReference type="EMBL" id="QOUX01000001">
    <property type="protein sequence ID" value="RXJ04226.1"/>
    <property type="molecule type" value="Genomic_DNA"/>
</dbReference>
<proteinExistence type="inferred from homology"/>
<evidence type="ECO:0000313" key="7">
    <source>
        <dbReference type="Proteomes" id="UP000290649"/>
    </source>
</evidence>
<dbReference type="InterPro" id="IPR050703">
    <property type="entry name" value="Flavin_MAO"/>
</dbReference>
<dbReference type="OrthoDB" id="56323at2"/>